<proteinExistence type="predicted"/>
<evidence type="ECO:0000313" key="2">
    <source>
        <dbReference type="EMBL" id="VTR27835.1"/>
    </source>
</evidence>
<dbReference type="InterPro" id="IPR025370">
    <property type="entry name" value="SgrR_HTH_N"/>
</dbReference>
<dbReference type="Pfam" id="PF12793">
    <property type="entry name" value="SgrR_N"/>
    <property type="match status" value="1"/>
</dbReference>
<dbReference type="EMBL" id="CABEEZ010000054">
    <property type="protein sequence ID" value="VTR27835.1"/>
    <property type="molecule type" value="Genomic_DNA"/>
</dbReference>
<evidence type="ECO:0000259" key="1">
    <source>
        <dbReference type="Pfam" id="PF12793"/>
    </source>
</evidence>
<organism evidence="2">
    <name type="scientific">Serratia fonticola</name>
    <dbReference type="NCBI Taxonomy" id="47917"/>
    <lineage>
        <taxon>Bacteria</taxon>
        <taxon>Pseudomonadati</taxon>
        <taxon>Pseudomonadota</taxon>
        <taxon>Gammaproteobacteria</taxon>
        <taxon>Enterobacterales</taxon>
        <taxon>Yersiniaceae</taxon>
        <taxon>Serratia</taxon>
    </lineage>
</organism>
<feature type="domain" description="Transcriptional regulator SgrR N-terminal HTH" evidence="1">
    <location>
        <begin position="7"/>
        <end position="63"/>
    </location>
</feature>
<gene>
    <name evidence="2" type="primary">sgrR_3</name>
    <name evidence="2" type="ORF">NCTC12965_02625</name>
</gene>
<sequence length="69" mass="7814">MRLVHRLGQYQRLYHQLGSSPVAITIGELAAIFYCSERHARTLVQQLQQQGWLSWQSQAGRGNARSCSA</sequence>
<reference evidence="2" key="1">
    <citation type="submission" date="2019-05" db="EMBL/GenBank/DDBJ databases">
        <authorList>
            <consortium name="Pathogen Informatics"/>
        </authorList>
    </citation>
    <scope>NUCLEOTIDE SEQUENCE [LARGE SCALE GENOMIC DNA]</scope>
    <source>
        <strain evidence="2">NCTC12965</strain>
    </source>
</reference>
<accession>A0A4U9U4M7</accession>
<dbReference type="AlphaFoldDB" id="A0A4U9U4M7"/>
<name>A0A4U9U4M7_SERFO</name>
<protein>
    <submittedName>
        <fullName evidence="2">HTH-type transcriptional regulator sgrR</fullName>
    </submittedName>
</protein>